<evidence type="ECO:0000256" key="2">
    <source>
        <dbReference type="ARBA" id="ARBA00007441"/>
    </source>
</evidence>
<feature type="region of interest" description="Disordered" evidence="7">
    <location>
        <begin position="1"/>
        <end position="29"/>
    </location>
</feature>
<comment type="cofactor">
    <cofactor evidence="1 6">
        <name>pyridoxal 5'-phosphate</name>
        <dbReference type="ChEBI" id="CHEBI:597326"/>
    </cofactor>
</comment>
<evidence type="ECO:0000256" key="5">
    <source>
        <dbReference type="ARBA" id="ARBA00022898"/>
    </source>
</evidence>
<feature type="domain" description="Aminotransferase class I/classII large" evidence="8">
    <location>
        <begin position="56"/>
        <end position="405"/>
    </location>
</feature>
<name>A0A5J5GJZ9_9BACL</name>
<dbReference type="InterPro" id="IPR015421">
    <property type="entry name" value="PyrdxlP-dep_Trfase_major"/>
</dbReference>
<dbReference type="Gene3D" id="3.40.640.10">
    <property type="entry name" value="Type I PLP-dependent aspartate aminotransferase-like (Major domain)"/>
    <property type="match status" value="1"/>
</dbReference>
<dbReference type="GO" id="GO:0006520">
    <property type="term" value="P:amino acid metabolic process"/>
    <property type="evidence" value="ECO:0007669"/>
    <property type="project" value="InterPro"/>
</dbReference>
<proteinExistence type="inferred from homology"/>
<dbReference type="RefSeq" id="WP_150456389.1">
    <property type="nucleotide sequence ID" value="NZ_VYKK01000002.1"/>
</dbReference>
<dbReference type="InterPro" id="IPR004838">
    <property type="entry name" value="NHTrfase_class1_PyrdxlP-BS"/>
</dbReference>
<evidence type="ECO:0000256" key="4">
    <source>
        <dbReference type="ARBA" id="ARBA00022679"/>
    </source>
</evidence>
<evidence type="ECO:0000313" key="9">
    <source>
        <dbReference type="EMBL" id="KAA9008505.1"/>
    </source>
</evidence>
<feature type="compositionally biased region" description="Basic and acidic residues" evidence="7">
    <location>
        <begin position="415"/>
        <end position="432"/>
    </location>
</feature>
<dbReference type="Gene3D" id="3.90.1150.10">
    <property type="entry name" value="Aspartate Aminotransferase, domain 1"/>
    <property type="match status" value="1"/>
</dbReference>
<protein>
    <recommendedName>
        <fullName evidence="6">Aminotransferase</fullName>
        <ecNumber evidence="6">2.6.1.-</ecNumber>
    </recommendedName>
</protein>
<dbReference type="AlphaFoldDB" id="A0A5J5GJZ9"/>
<keyword evidence="4 6" id="KW-0808">Transferase</keyword>
<evidence type="ECO:0000256" key="3">
    <source>
        <dbReference type="ARBA" id="ARBA00022576"/>
    </source>
</evidence>
<keyword evidence="3 6" id="KW-0032">Aminotransferase</keyword>
<gene>
    <name evidence="9" type="ORF">F4V43_01090</name>
</gene>
<dbReference type="PANTHER" id="PTHR46383:SF3">
    <property type="entry name" value="ASPARTATE AMINOTRANSFERASE-RELATED"/>
    <property type="match status" value="1"/>
</dbReference>
<dbReference type="Pfam" id="PF00155">
    <property type="entry name" value="Aminotran_1_2"/>
    <property type="match status" value="1"/>
</dbReference>
<dbReference type="GO" id="GO:0030170">
    <property type="term" value="F:pyridoxal phosphate binding"/>
    <property type="evidence" value="ECO:0007669"/>
    <property type="project" value="InterPro"/>
</dbReference>
<dbReference type="EC" id="2.6.1.-" evidence="6"/>
<dbReference type="InterPro" id="IPR015424">
    <property type="entry name" value="PyrdxlP-dep_Trfase"/>
</dbReference>
<keyword evidence="10" id="KW-1185">Reference proteome</keyword>
<comment type="caution">
    <text evidence="9">The sequence shown here is derived from an EMBL/GenBank/DDBJ whole genome shotgun (WGS) entry which is preliminary data.</text>
</comment>
<comment type="similarity">
    <text evidence="2 6">Belongs to the class-I pyridoxal-phosphate-dependent aminotransferase family.</text>
</comment>
<dbReference type="PROSITE" id="PS00105">
    <property type="entry name" value="AA_TRANSFER_CLASS_1"/>
    <property type="match status" value="1"/>
</dbReference>
<dbReference type="InterPro" id="IPR004839">
    <property type="entry name" value="Aminotransferase_I/II_large"/>
</dbReference>
<keyword evidence="5" id="KW-0663">Pyridoxal phosphate</keyword>
<dbReference type="SUPFAM" id="SSF53383">
    <property type="entry name" value="PLP-dependent transferases"/>
    <property type="match status" value="1"/>
</dbReference>
<feature type="compositionally biased region" description="Basic and acidic residues" evidence="7">
    <location>
        <begin position="1"/>
        <end position="12"/>
    </location>
</feature>
<dbReference type="InterPro" id="IPR015422">
    <property type="entry name" value="PyrdxlP-dep_Trfase_small"/>
</dbReference>
<dbReference type="FunFam" id="3.40.640.10:FF:000033">
    <property type="entry name" value="Aspartate aminotransferase"/>
    <property type="match status" value="1"/>
</dbReference>
<evidence type="ECO:0000313" key="10">
    <source>
        <dbReference type="Proteomes" id="UP000367750"/>
    </source>
</evidence>
<feature type="compositionally biased region" description="Low complexity" evidence="7">
    <location>
        <begin position="433"/>
        <end position="447"/>
    </location>
</feature>
<dbReference type="CDD" id="cd00609">
    <property type="entry name" value="AAT_like"/>
    <property type="match status" value="1"/>
</dbReference>
<sequence length="447" mass="47479">MRSRLDNNEAARAEGGVISGHTRTAADPADSVRLAKRVRDLPPSGIRAFFEAGSGKDVVSLGVGEPAFPMPEPVRKAVCESLARGETAYTSNAGMPELRGEIASYLRRGFGLDYEPGSELLVTVGSSEALDLALRSLLEPGDEVVVPSPGYVAYAPLIELAGGVAVEASGSAADGFKLTEAALGAAIGPRTRAILLNYPSNPTGAIMRAEDLMPIARLVQRHGLAVLSDEVYAELTYEGRHVSIASLPGMKERTVVVSGFSKAFAMTGWRIGYACGPRTLIAAMLKVHQYTAMCAPTTGQVAALASLRLGLEAKEAMREELARRRTFFVEGLRRIGLPCRMPEGAFYAFPSIAGTGLTSAEFARRLMEEGGVAAVPGSVFGEGGEGHIRCSYAASPEQLAEALRRMEQFLSRLREERKAETKQTERRPRGAAERAASGSAGGRPLVI</sequence>
<evidence type="ECO:0000259" key="8">
    <source>
        <dbReference type="Pfam" id="PF00155"/>
    </source>
</evidence>
<dbReference type="InterPro" id="IPR050596">
    <property type="entry name" value="AspAT/PAT-like"/>
</dbReference>
<dbReference type="PANTHER" id="PTHR46383">
    <property type="entry name" value="ASPARTATE AMINOTRANSFERASE"/>
    <property type="match status" value="1"/>
</dbReference>
<organism evidence="9 10">
    <name type="scientific">Paenibacillus spiritus</name>
    <dbReference type="NCBI Taxonomy" id="2496557"/>
    <lineage>
        <taxon>Bacteria</taxon>
        <taxon>Bacillati</taxon>
        <taxon>Bacillota</taxon>
        <taxon>Bacilli</taxon>
        <taxon>Bacillales</taxon>
        <taxon>Paenibacillaceae</taxon>
        <taxon>Paenibacillus</taxon>
    </lineage>
</organism>
<reference evidence="9 10" key="1">
    <citation type="submission" date="2019-09" db="EMBL/GenBank/DDBJ databases">
        <title>Bacillus ochoae sp. nov., Paenibacillus whitsoniae sp. nov., Paenibacillus spiritus sp. nov. Isolated from the Mars Exploration Rover during spacecraft assembly.</title>
        <authorList>
            <person name="Seuylemezian A."/>
            <person name="Vaishampayan P."/>
        </authorList>
    </citation>
    <scope>NUCLEOTIDE SEQUENCE [LARGE SCALE GENOMIC DNA]</scope>
    <source>
        <strain evidence="9 10">MER_111</strain>
    </source>
</reference>
<dbReference type="OrthoDB" id="9813612at2"/>
<accession>A0A5J5GJZ9</accession>
<evidence type="ECO:0000256" key="6">
    <source>
        <dbReference type="RuleBase" id="RU000481"/>
    </source>
</evidence>
<evidence type="ECO:0000256" key="1">
    <source>
        <dbReference type="ARBA" id="ARBA00001933"/>
    </source>
</evidence>
<dbReference type="EMBL" id="VYKK01000002">
    <property type="protein sequence ID" value="KAA9008505.1"/>
    <property type="molecule type" value="Genomic_DNA"/>
</dbReference>
<feature type="region of interest" description="Disordered" evidence="7">
    <location>
        <begin position="415"/>
        <end position="447"/>
    </location>
</feature>
<dbReference type="Proteomes" id="UP000367750">
    <property type="component" value="Unassembled WGS sequence"/>
</dbReference>
<dbReference type="GO" id="GO:0008483">
    <property type="term" value="F:transaminase activity"/>
    <property type="evidence" value="ECO:0007669"/>
    <property type="project" value="UniProtKB-KW"/>
</dbReference>
<evidence type="ECO:0000256" key="7">
    <source>
        <dbReference type="SAM" id="MobiDB-lite"/>
    </source>
</evidence>